<feature type="domain" description="AraC effector-binding" evidence="1">
    <location>
        <begin position="1"/>
        <end position="158"/>
    </location>
</feature>
<dbReference type="SMART" id="SM00871">
    <property type="entry name" value="AraC_E_bind"/>
    <property type="match status" value="1"/>
</dbReference>
<accession>A0A0R2HKX0</accession>
<name>A0A0R2HKX0_9FIRM</name>
<comment type="caution">
    <text evidence="2">The sequence shown here is derived from an EMBL/GenBank/DDBJ whole genome shotgun (WGS) entry which is preliminary data.</text>
</comment>
<dbReference type="Gene3D" id="3.20.80.10">
    <property type="entry name" value="Regulatory factor, effector binding domain"/>
    <property type="match status" value="1"/>
</dbReference>
<keyword evidence="3" id="KW-1185">Reference proteome</keyword>
<dbReference type="Pfam" id="PF14526">
    <property type="entry name" value="Cass2"/>
    <property type="match status" value="1"/>
</dbReference>
<dbReference type="InterPro" id="IPR010499">
    <property type="entry name" value="AraC_E-bd"/>
</dbReference>
<dbReference type="Proteomes" id="UP000051841">
    <property type="component" value="Unassembled WGS sequence"/>
</dbReference>
<dbReference type="InterPro" id="IPR029441">
    <property type="entry name" value="Cass2"/>
</dbReference>
<gene>
    <name evidence="2" type="ORF">IV49_GL001769</name>
</gene>
<dbReference type="PANTHER" id="PTHR36444">
    <property type="entry name" value="TRANSCRIPTIONAL REGULATOR PROTEIN YOBU-RELATED"/>
    <property type="match status" value="1"/>
</dbReference>
<evidence type="ECO:0000313" key="2">
    <source>
        <dbReference type="EMBL" id="KRN50684.1"/>
    </source>
</evidence>
<dbReference type="RefSeq" id="WP_031588890.1">
    <property type="nucleotide sequence ID" value="NZ_JNKN01000006.1"/>
</dbReference>
<dbReference type="SUPFAM" id="SSF55136">
    <property type="entry name" value="Probable bacterial effector-binding domain"/>
    <property type="match status" value="1"/>
</dbReference>
<dbReference type="EMBL" id="JQBL01000006">
    <property type="protein sequence ID" value="KRN50684.1"/>
    <property type="molecule type" value="Genomic_DNA"/>
</dbReference>
<dbReference type="AlphaFoldDB" id="A0A0R2HKX0"/>
<organism evidence="2 3">
    <name type="scientific">Kandleria vitulina DSM 20405</name>
    <dbReference type="NCBI Taxonomy" id="1410657"/>
    <lineage>
        <taxon>Bacteria</taxon>
        <taxon>Bacillati</taxon>
        <taxon>Bacillota</taxon>
        <taxon>Erysipelotrichia</taxon>
        <taxon>Erysipelotrichales</taxon>
        <taxon>Coprobacillaceae</taxon>
        <taxon>Kandleria</taxon>
    </lineage>
</organism>
<dbReference type="PANTHER" id="PTHR36444:SF2">
    <property type="entry name" value="TRANSCRIPTIONAL REGULATOR PROTEIN YOBU-RELATED"/>
    <property type="match status" value="1"/>
</dbReference>
<dbReference type="InterPro" id="IPR053182">
    <property type="entry name" value="YobU-like_regulator"/>
</dbReference>
<evidence type="ECO:0000259" key="1">
    <source>
        <dbReference type="SMART" id="SM00871"/>
    </source>
</evidence>
<sequence length="161" mass="19327">MDYQVKNHQHFHLIGIRIDINVDLAFKEIPQFWNDFNKKMNSDPTFKEYVLHNEIGTYGVTINDEENMNLIHYYIAGIKKSDFLYEGIEELHLEDSLWAHFPTKGSYPACLQTLNYKIYSEWFPHSDYTFHYDASIEYLPYGNRQKDDYQCELWIPVIKKN</sequence>
<dbReference type="InterPro" id="IPR011256">
    <property type="entry name" value="Reg_factor_effector_dom_sf"/>
</dbReference>
<evidence type="ECO:0000313" key="3">
    <source>
        <dbReference type="Proteomes" id="UP000051841"/>
    </source>
</evidence>
<reference evidence="2 3" key="1">
    <citation type="journal article" date="2015" name="Genome Announc.">
        <title>Expanding the biotechnology potential of lactobacilli through comparative genomics of 213 strains and associated genera.</title>
        <authorList>
            <person name="Sun Z."/>
            <person name="Harris H.M."/>
            <person name="McCann A."/>
            <person name="Guo C."/>
            <person name="Argimon S."/>
            <person name="Zhang W."/>
            <person name="Yang X."/>
            <person name="Jeffery I.B."/>
            <person name="Cooney J.C."/>
            <person name="Kagawa T.F."/>
            <person name="Liu W."/>
            <person name="Song Y."/>
            <person name="Salvetti E."/>
            <person name="Wrobel A."/>
            <person name="Rasinkangas P."/>
            <person name="Parkhill J."/>
            <person name="Rea M.C."/>
            <person name="O'Sullivan O."/>
            <person name="Ritari J."/>
            <person name="Douillard F.P."/>
            <person name="Paul Ross R."/>
            <person name="Yang R."/>
            <person name="Briner A.E."/>
            <person name="Felis G.E."/>
            <person name="de Vos W.M."/>
            <person name="Barrangou R."/>
            <person name="Klaenhammer T.R."/>
            <person name="Caufield P.W."/>
            <person name="Cui Y."/>
            <person name="Zhang H."/>
            <person name="O'Toole P.W."/>
        </authorList>
    </citation>
    <scope>NUCLEOTIDE SEQUENCE [LARGE SCALE GENOMIC DNA]</scope>
    <source>
        <strain evidence="2 3">DSM 20405</strain>
    </source>
</reference>
<protein>
    <recommendedName>
        <fullName evidence="1">AraC effector-binding domain-containing protein</fullName>
    </recommendedName>
</protein>
<proteinExistence type="predicted"/>
<dbReference type="PATRIC" id="fig|1410657.5.peg.1824"/>